<dbReference type="Pfam" id="PF03808">
    <property type="entry name" value="Glyco_tran_WecG"/>
    <property type="match status" value="1"/>
</dbReference>
<proteinExistence type="predicted"/>
<evidence type="ECO:0000256" key="1">
    <source>
        <dbReference type="ARBA" id="ARBA00022676"/>
    </source>
</evidence>
<dbReference type="AlphaFoldDB" id="B1SXA8"/>
<evidence type="ECO:0000313" key="3">
    <source>
        <dbReference type="EMBL" id="EDT44015.1"/>
    </source>
</evidence>
<sequence length="249" mass="28351">MRARSLRLFSARIDAYTKDETLREIESRIDGNRFTQHAVVNVAKIVNMQHDVRLRNAVNECDIVNADGMGVVWGARMLGHAIPERVTGIDLFDSLLGLSATRGFPVFLLGARQDVVEQAAQVLASRHPGLRIAGLHHGYFWDDEQAVVDRIRASGAKLLFVAITSPRKEVFIDRWRDRLGVSFAMGVGGTFDVVAGRVRRAPHWMQTAGLEWLFRVVQEPRRMWRRYLITNTRFVLMLMRAKLGWRGTE</sequence>
<dbReference type="NCBIfam" id="TIGR00696">
    <property type="entry name" value="wecG_tagA_cpsF"/>
    <property type="match status" value="1"/>
</dbReference>
<dbReference type="PATRIC" id="fig|396597.7.peg.8288"/>
<keyword evidence="1 3" id="KW-0328">Glycosyltransferase</keyword>
<dbReference type="GO" id="GO:0047244">
    <property type="term" value="F:N-acetylglucosaminyldiphosphoundecaprenol N-acetyl-beta-D-mannosaminyltransferase activity"/>
    <property type="evidence" value="ECO:0007669"/>
    <property type="project" value="UniProtKB-EC"/>
</dbReference>
<dbReference type="Proteomes" id="UP000004814">
    <property type="component" value="Unassembled WGS sequence"/>
</dbReference>
<evidence type="ECO:0000313" key="4">
    <source>
        <dbReference type="Proteomes" id="UP000004814"/>
    </source>
</evidence>
<protein>
    <submittedName>
        <fullName evidence="3">Glycosyl transferase, WecB/TagA/CpsF family</fullName>
        <ecNumber evidence="3">2.4.1.187</ecNumber>
    </submittedName>
</protein>
<dbReference type="InterPro" id="IPR004629">
    <property type="entry name" value="WecG_TagA_CpsF"/>
</dbReference>
<accession>B1SXA8</accession>
<gene>
    <name evidence="3" type="ORF">BamMEX5DRAFT_0174</name>
</gene>
<dbReference type="PANTHER" id="PTHR34136:SF1">
    <property type="entry name" value="UDP-N-ACETYL-D-MANNOSAMINURONIC ACID TRANSFERASE"/>
    <property type="match status" value="1"/>
</dbReference>
<evidence type="ECO:0000256" key="2">
    <source>
        <dbReference type="ARBA" id="ARBA00022679"/>
    </source>
</evidence>
<dbReference type="PANTHER" id="PTHR34136">
    <property type="match status" value="1"/>
</dbReference>
<comment type="caution">
    <text evidence="3">The sequence shown here is derived from an EMBL/GenBank/DDBJ whole genome shotgun (WGS) entry which is preliminary data.</text>
</comment>
<organism evidence="3 4">
    <name type="scientific">Burkholderia ambifaria MEX-5</name>
    <dbReference type="NCBI Taxonomy" id="396597"/>
    <lineage>
        <taxon>Bacteria</taxon>
        <taxon>Pseudomonadati</taxon>
        <taxon>Pseudomonadota</taxon>
        <taxon>Betaproteobacteria</taxon>
        <taxon>Burkholderiales</taxon>
        <taxon>Burkholderiaceae</taxon>
        <taxon>Burkholderia</taxon>
        <taxon>Burkholderia cepacia complex</taxon>
    </lineage>
</organism>
<dbReference type="EMBL" id="ABLK01000003">
    <property type="protein sequence ID" value="EDT44015.1"/>
    <property type="molecule type" value="Genomic_DNA"/>
</dbReference>
<dbReference type="EC" id="2.4.1.187" evidence="3"/>
<keyword evidence="2 3" id="KW-0808">Transferase</keyword>
<name>B1SXA8_9BURK</name>
<dbReference type="CDD" id="cd06533">
    <property type="entry name" value="Glyco_transf_WecG_TagA"/>
    <property type="match status" value="1"/>
</dbReference>
<reference evidence="3 4" key="1">
    <citation type="submission" date="2008-03" db="EMBL/GenBank/DDBJ databases">
        <title>Sequencing of the draft genome and assembly of Burkholderia ambifaria MEX-5.</title>
        <authorList>
            <consortium name="US DOE Joint Genome Institute (JGI-PGF)"/>
            <person name="Copeland A."/>
            <person name="Lucas S."/>
            <person name="Lapidus A."/>
            <person name="Glavina del Rio T."/>
            <person name="Dalin E."/>
            <person name="Tice H."/>
            <person name="Bruce D."/>
            <person name="Goodwin L."/>
            <person name="Pitluck S."/>
            <person name="Larimer F."/>
            <person name="Land M.L."/>
            <person name="Hauser L."/>
            <person name="Tiedje J."/>
            <person name="Richardson P."/>
        </authorList>
    </citation>
    <scope>NUCLEOTIDE SEQUENCE [LARGE SCALE GENOMIC DNA]</scope>
    <source>
        <strain evidence="3 4">MEX-5</strain>
    </source>
</reference>